<comment type="caution">
    <text evidence="1">The sequence shown here is derived from an EMBL/GenBank/DDBJ whole genome shotgun (WGS) entry which is preliminary data.</text>
</comment>
<sequence>MSDRKGDNQTLSLLFEQQQPKEQLPGMALYGISSDGELKKLAAVDAGKLKLDKKWEGAGFVRFALGPDAENQPEPGAQTLMHFHWRDLQTLAVQRQPLIVPEKWWRHWWPFVRCVSGSVRRCFFPFAELPIHAPLLRLQPPFKIQPLLPPAFCLPMCDGIVEVYERICCCKFIDIVPDILIPRIPELIPEPLPWPDPLPDPEPFPPGPFPPGPRPLPITRLQTSRATMAPASTPRKLEDLADAHGLGAEQGAMLHRLRQDVAELRKTSAAQMAEFLELRPYLWPLICSCTTKKVGQSSLRPDGQFDVCWPAFLSPLKLHCHRRYAYIIKQWHNGQWLTVYNGLAKHEYFKVDETPVLRSYLGHACHEPPPLDHDKPFMMLDLIGSTRSHRLHSHWLGKNAVGLDLTQPSADALHPLPENGGLCDPSNVDSGSVNRPWAQTLSLSLLYSESLKATGARYYRLSHVPVQDNGQPLPGATPTPLTATISWQRLHFIGGQPEITSDNLGPVSMNVGGQAVTGLYRIPFQSDGHWLGAQPHGLWATDGQNGRSLLYLEVFDAAGNRLNPVNAGFDYLRRIGETGPDSISIIRHERLAHAFWLDNKPVYADIIDLRKNGVPSSQECQFMSGEATALFSTGFAAFHTTRNHVSGPRTFMRDYTLTWYRGLNGASETFDSGDTNAPPSLNPAAPAQSASVSFDYLLSKNASPPHKKCTFAVTLRVYCRHTNGSSRITAFDRQETASFAVEII</sequence>
<keyword evidence="2" id="KW-1185">Reference proteome</keyword>
<dbReference type="Proteomes" id="UP000295375">
    <property type="component" value="Unassembled WGS sequence"/>
</dbReference>
<dbReference type="EMBL" id="SNYM01000003">
    <property type="protein sequence ID" value="TDQ49706.1"/>
    <property type="molecule type" value="Genomic_DNA"/>
</dbReference>
<organism evidence="1 2">
    <name type="scientific">Permianibacter aggregans</name>
    <dbReference type="NCBI Taxonomy" id="1510150"/>
    <lineage>
        <taxon>Bacteria</taxon>
        <taxon>Pseudomonadati</taxon>
        <taxon>Pseudomonadota</taxon>
        <taxon>Gammaproteobacteria</taxon>
        <taxon>Pseudomonadales</taxon>
        <taxon>Pseudomonadaceae</taxon>
        <taxon>Permianibacter</taxon>
    </lineage>
</organism>
<evidence type="ECO:0000313" key="1">
    <source>
        <dbReference type="EMBL" id="TDQ49706.1"/>
    </source>
</evidence>
<name>A0A4R6UTX3_9GAMM</name>
<protein>
    <submittedName>
        <fullName evidence="1">Uncharacterized protein</fullName>
    </submittedName>
</protein>
<proteinExistence type="predicted"/>
<accession>A0A4R6UTX3</accession>
<evidence type="ECO:0000313" key="2">
    <source>
        <dbReference type="Proteomes" id="UP000295375"/>
    </source>
</evidence>
<dbReference type="AlphaFoldDB" id="A0A4R6UTX3"/>
<reference evidence="1 2" key="1">
    <citation type="submission" date="2019-03" db="EMBL/GenBank/DDBJ databases">
        <title>Genomic Encyclopedia of Type Strains, Phase IV (KMG-IV): sequencing the most valuable type-strain genomes for metagenomic binning, comparative biology and taxonomic classification.</title>
        <authorList>
            <person name="Goeker M."/>
        </authorList>
    </citation>
    <scope>NUCLEOTIDE SEQUENCE [LARGE SCALE GENOMIC DNA]</scope>
    <source>
        <strain evidence="1 2">DSM 103792</strain>
    </source>
</reference>
<gene>
    <name evidence="1" type="ORF">EV696_10374</name>
</gene>
<dbReference type="RefSeq" id="WP_157591294.1">
    <property type="nucleotide sequence ID" value="NZ_CP037953.1"/>
</dbReference>